<organism evidence="1 2">
    <name type="scientific">Blautia hydrogenotrophica (strain DSM 10507 / JCM 14656 / S5a33)</name>
    <name type="common">Ruminococcus hydrogenotrophicus</name>
    <dbReference type="NCBI Taxonomy" id="476272"/>
    <lineage>
        <taxon>Bacteria</taxon>
        <taxon>Bacillati</taxon>
        <taxon>Bacillota</taxon>
        <taxon>Clostridia</taxon>
        <taxon>Lachnospirales</taxon>
        <taxon>Lachnospiraceae</taxon>
        <taxon>Blautia</taxon>
    </lineage>
</organism>
<dbReference type="EMBL" id="ACBZ01000163">
    <property type="protein sequence ID" value="EEG48126.1"/>
    <property type="molecule type" value="Genomic_DNA"/>
</dbReference>
<accession>C0CQ38</accession>
<evidence type="ECO:0000313" key="1">
    <source>
        <dbReference type="EMBL" id="EEG48126.1"/>
    </source>
</evidence>
<comment type="caution">
    <text evidence="1">The sequence shown here is derived from an EMBL/GenBank/DDBJ whole genome shotgun (WGS) entry which is preliminary data.</text>
</comment>
<proteinExistence type="predicted"/>
<keyword evidence="2" id="KW-1185">Reference proteome</keyword>
<dbReference type="HOGENOM" id="CLU_1944546_0_0_9"/>
<dbReference type="Proteomes" id="UP000003100">
    <property type="component" value="Unassembled WGS sequence"/>
</dbReference>
<dbReference type="AlphaFoldDB" id="C0CQ38"/>
<reference evidence="1 2" key="1">
    <citation type="submission" date="2009-01" db="EMBL/GenBank/DDBJ databases">
        <authorList>
            <person name="Fulton L."/>
            <person name="Clifton S."/>
            <person name="Fulton B."/>
            <person name="Xu J."/>
            <person name="Minx P."/>
            <person name="Pepin K.H."/>
            <person name="Johnson M."/>
            <person name="Bhonagiri V."/>
            <person name="Nash W.E."/>
            <person name="Mardis E.R."/>
            <person name="Wilson R.K."/>
        </authorList>
    </citation>
    <scope>NUCLEOTIDE SEQUENCE [LARGE SCALE GENOMIC DNA]</scope>
    <source>
        <strain evidence="2">DSM 10507 / JCM 14656 / S5a33</strain>
    </source>
</reference>
<gene>
    <name evidence="1" type="ORF">RUMHYD_02991</name>
</gene>
<protein>
    <submittedName>
        <fullName evidence="1">Uncharacterized protein</fullName>
    </submittedName>
</protein>
<evidence type="ECO:0000313" key="2">
    <source>
        <dbReference type="Proteomes" id="UP000003100"/>
    </source>
</evidence>
<sequence>MDILFSDFGLPIFGGGVWRTRRDSTKRGTCHGGDSFYCISSRTAPGKLAWRDEQTLDGATGMSMQVYAPECECLSELPECDARSNSQLILFGDAADRRHEGLYCKVDIRSMIAFLSVRRYNESVTRQKE</sequence>
<dbReference type="PATRIC" id="fig|476272.21.peg.1126"/>
<name>C0CQ38_BLAHS</name>
<reference evidence="1 2" key="2">
    <citation type="submission" date="2009-02" db="EMBL/GenBank/DDBJ databases">
        <title>Draft genome sequence of Blautia hydrogenotrophica DSM 10507 (Ruminococcus hydrogenotrophicus DSM 10507).</title>
        <authorList>
            <person name="Sudarsanam P."/>
            <person name="Ley R."/>
            <person name="Guruge J."/>
            <person name="Turnbaugh P.J."/>
            <person name="Mahowald M."/>
            <person name="Liep D."/>
            <person name="Gordon J."/>
        </authorList>
    </citation>
    <scope>NUCLEOTIDE SEQUENCE [LARGE SCALE GENOMIC DNA]</scope>
    <source>
        <strain evidence="2">DSM 10507 / JCM 14656 / S5a33</strain>
    </source>
</reference>